<dbReference type="Pfam" id="PF13579">
    <property type="entry name" value="Glyco_trans_4_4"/>
    <property type="match status" value="1"/>
</dbReference>
<accession>A0A951UPM2</accession>
<dbReference type="EMBL" id="JAHHHD010000037">
    <property type="protein sequence ID" value="MBW4661475.1"/>
    <property type="molecule type" value="Genomic_DNA"/>
</dbReference>
<dbReference type="GO" id="GO:0016757">
    <property type="term" value="F:glycosyltransferase activity"/>
    <property type="evidence" value="ECO:0007669"/>
    <property type="project" value="InterPro"/>
</dbReference>
<sequence>MSRSLRVLQIVPSISLVYGGPSQMVLGFSQGLAAQGAEVTILTTDANGDVDQDPLDVPLNCAIAQDGYQIRYFRSAPFRRYKFSLGLLTWLALYAHEFDIAHIHALFSPVSSIAAAIARSQNLPYVLRPLGTLDPADLQKKRQLKRLYAALLERHNLAGAAALHFTSDQEAKVSERFGVVTRDWVMPLGVTAGDAVSAEAIAATRQEYRVSSDRPLVLFMSRIDPKKGLDLLLPALEQLYAEGRTFHLVIAGANPQDASYENQIRAQVQASPLANCTTFTGFVSGEAKSALLQAADLFVLPSYYENFGVAVAEAMAAGVPVVISDQVHIWSGIQRSHSGWVVPCAIPALTEAIRLALHHPGDRRQRGANAQAYARQHFSWEAIAQQMLGAYEQVVHYQP</sequence>
<dbReference type="PANTHER" id="PTHR45947:SF3">
    <property type="entry name" value="SULFOQUINOVOSYL TRANSFERASE SQD2"/>
    <property type="match status" value="1"/>
</dbReference>
<dbReference type="Pfam" id="PF00534">
    <property type="entry name" value="Glycos_transf_1"/>
    <property type="match status" value="1"/>
</dbReference>
<evidence type="ECO:0000259" key="1">
    <source>
        <dbReference type="Pfam" id="PF00534"/>
    </source>
</evidence>
<dbReference type="InterPro" id="IPR001296">
    <property type="entry name" value="Glyco_trans_1"/>
</dbReference>
<evidence type="ECO:0000313" key="4">
    <source>
        <dbReference type="Proteomes" id="UP000757435"/>
    </source>
</evidence>
<feature type="domain" description="Glycosyl transferase family 1" evidence="1">
    <location>
        <begin position="204"/>
        <end position="371"/>
    </location>
</feature>
<dbReference type="Gene3D" id="3.40.50.2000">
    <property type="entry name" value="Glycogen Phosphorylase B"/>
    <property type="match status" value="2"/>
</dbReference>
<dbReference type="Proteomes" id="UP000757435">
    <property type="component" value="Unassembled WGS sequence"/>
</dbReference>
<dbReference type="SUPFAM" id="SSF53756">
    <property type="entry name" value="UDP-Glycosyltransferase/glycogen phosphorylase"/>
    <property type="match status" value="1"/>
</dbReference>
<dbReference type="AlphaFoldDB" id="A0A951UPM2"/>
<dbReference type="InterPro" id="IPR028098">
    <property type="entry name" value="Glyco_trans_4-like_N"/>
</dbReference>
<evidence type="ECO:0000259" key="2">
    <source>
        <dbReference type="Pfam" id="PF13579"/>
    </source>
</evidence>
<dbReference type="InterPro" id="IPR050194">
    <property type="entry name" value="Glycosyltransferase_grp1"/>
</dbReference>
<reference evidence="3" key="1">
    <citation type="submission" date="2021-05" db="EMBL/GenBank/DDBJ databases">
        <authorList>
            <person name="Pietrasiak N."/>
            <person name="Ward R."/>
            <person name="Stajich J.E."/>
            <person name="Kurbessoian T."/>
        </authorList>
    </citation>
    <scope>NUCLEOTIDE SEQUENCE</scope>
    <source>
        <strain evidence="3">UHER 2000/2452</strain>
    </source>
</reference>
<name>A0A951UPM2_9CYAN</name>
<comment type="caution">
    <text evidence="3">The sequence shown here is derived from an EMBL/GenBank/DDBJ whole genome shotgun (WGS) entry which is preliminary data.</text>
</comment>
<feature type="domain" description="Glycosyltransferase subfamily 4-like N-terminal" evidence="2">
    <location>
        <begin position="19"/>
        <end position="180"/>
    </location>
</feature>
<dbReference type="PANTHER" id="PTHR45947">
    <property type="entry name" value="SULFOQUINOVOSYL TRANSFERASE SQD2"/>
    <property type="match status" value="1"/>
</dbReference>
<proteinExistence type="predicted"/>
<gene>
    <name evidence="3" type="primary">hpsP</name>
    <name evidence="3" type="ORF">KME15_22615</name>
</gene>
<dbReference type="NCBIfam" id="NF038295">
    <property type="entry name" value="EPS_HpsP"/>
    <property type="match status" value="1"/>
</dbReference>
<reference evidence="3" key="2">
    <citation type="journal article" date="2022" name="Microbiol. Resour. Announc.">
        <title>Metagenome Sequencing to Explore Phylogenomics of Terrestrial Cyanobacteria.</title>
        <authorList>
            <person name="Ward R.D."/>
            <person name="Stajich J.E."/>
            <person name="Johansen J.R."/>
            <person name="Huntemann M."/>
            <person name="Clum A."/>
            <person name="Foster B."/>
            <person name="Foster B."/>
            <person name="Roux S."/>
            <person name="Palaniappan K."/>
            <person name="Varghese N."/>
            <person name="Mukherjee S."/>
            <person name="Reddy T.B.K."/>
            <person name="Daum C."/>
            <person name="Copeland A."/>
            <person name="Chen I.A."/>
            <person name="Ivanova N.N."/>
            <person name="Kyrpides N.C."/>
            <person name="Shapiro N."/>
            <person name="Eloe-Fadrosh E.A."/>
            <person name="Pietrasiak N."/>
        </authorList>
    </citation>
    <scope>NUCLEOTIDE SEQUENCE</scope>
    <source>
        <strain evidence="3">UHER 2000/2452</strain>
    </source>
</reference>
<organism evidence="3 4">
    <name type="scientific">Drouetiella hepatica Uher 2000/2452</name>
    <dbReference type="NCBI Taxonomy" id="904376"/>
    <lineage>
        <taxon>Bacteria</taxon>
        <taxon>Bacillati</taxon>
        <taxon>Cyanobacteriota</taxon>
        <taxon>Cyanophyceae</taxon>
        <taxon>Oculatellales</taxon>
        <taxon>Oculatellaceae</taxon>
        <taxon>Drouetiella</taxon>
    </lineage>
</organism>
<evidence type="ECO:0000313" key="3">
    <source>
        <dbReference type="EMBL" id="MBW4661475.1"/>
    </source>
</evidence>
<dbReference type="CDD" id="cd03821">
    <property type="entry name" value="GT4_Bme6-like"/>
    <property type="match status" value="1"/>
</dbReference>
<protein>
    <submittedName>
        <fullName evidence="3">Hormogonium polysaccharide biosynthesis glycosyltransferase HpsP</fullName>
    </submittedName>
</protein>